<comment type="caution">
    <text evidence="2">The sequence shown here is derived from an EMBL/GenBank/DDBJ whole genome shotgun (WGS) entry which is preliminary data.</text>
</comment>
<dbReference type="SUPFAM" id="SSF52821">
    <property type="entry name" value="Rhodanese/Cell cycle control phosphatase"/>
    <property type="match status" value="1"/>
</dbReference>
<dbReference type="AlphaFoldDB" id="A0A2W5THG4"/>
<dbReference type="Pfam" id="PF00581">
    <property type="entry name" value="Rhodanese"/>
    <property type="match status" value="1"/>
</dbReference>
<proteinExistence type="predicted"/>
<accession>A0A2W5THG4</accession>
<gene>
    <name evidence="2" type="ORF">DI536_17155</name>
</gene>
<feature type="domain" description="Rhodanese" evidence="1">
    <location>
        <begin position="104"/>
        <end position="184"/>
    </location>
</feature>
<dbReference type="SMART" id="SM00450">
    <property type="entry name" value="RHOD"/>
    <property type="match status" value="1"/>
</dbReference>
<dbReference type="Proteomes" id="UP000249061">
    <property type="component" value="Unassembled WGS sequence"/>
</dbReference>
<dbReference type="PROSITE" id="PS50206">
    <property type="entry name" value="RHODANESE_3"/>
    <property type="match status" value="1"/>
</dbReference>
<dbReference type="Gene3D" id="3.40.250.10">
    <property type="entry name" value="Rhodanese-like domain"/>
    <property type="match status" value="1"/>
</dbReference>
<dbReference type="InterPro" id="IPR001763">
    <property type="entry name" value="Rhodanese-like_dom"/>
</dbReference>
<evidence type="ECO:0000259" key="1">
    <source>
        <dbReference type="PROSITE" id="PS50206"/>
    </source>
</evidence>
<evidence type="ECO:0000313" key="3">
    <source>
        <dbReference type="Proteomes" id="UP000249061"/>
    </source>
</evidence>
<evidence type="ECO:0000313" key="2">
    <source>
        <dbReference type="EMBL" id="PZR12046.1"/>
    </source>
</evidence>
<dbReference type="EMBL" id="QFQP01000013">
    <property type="protein sequence ID" value="PZR12046.1"/>
    <property type="molecule type" value="Genomic_DNA"/>
</dbReference>
<organism evidence="2 3">
    <name type="scientific">Archangium gephyra</name>
    <dbReference type="NCBI Taxonomy" id="48"/>
    <lineage>
        <taxon>Bacteria</taxon>
        <taxon>Pseudomonadati</taxon>
        <taxon>Myxococcota</taxon>
        <taxon>Myxococcia</taxon>
        <taxon>Myxococcales</taxon>
        <taxon>Cystobacterineae</taxon>
        <taxon>Archangiaceae</taxon>
        <taxon>Archangium</taxon>
    </lineage>
</organism>
<sequence>MAGVPLLGLEPREPGAAQWLGEPLPASLRAEAADAHPFTGQTRIDTVNNDHFVLLADLAAVRSAIGVEPIVDVREAAEFEGRALGVTTFDSTCLDTSPCSATFSGRIASSVNVPASTLQHADGTLRSLRELDAATASLDRTRTAYLYDLDGHESAVAAFAFVGVLGQPTRWYAASFIEWGAMNASHPNAGLRALPANSPWRTDDFPALTEGANDWATIEQGIRPLVFDPRASSSDGIQQSDAAYKQNPPALPAVGAGEGGC</sequence>
<dbReference type="InterPro" id="IPR036873">
    <property type="entry name" value="Rhodanese-like_dom_sf"/>
</dbReference>
<protein>
    <recommendedName>
        <fullName evidence="1">Rhodanese domain-containing protein</fullName>
    </recommendedName>
</protein>
<name>A0A2W5THG4_9BACT</name>
<reference evidence="2 3" key="1">
    <citation type="submission" date="2017-08" db="EMBL/GenBank/DDBJ databases">
        <title>Infants hospitalized years apart are colonized by the same room-sourced microbial strains.</title>
        <authorList>
            <person name="Brooks B."/>
            <person name="Olm M.R."/>
            <person name="Firek B.A."/>
            <person name="Baker R."/>
            <person name="Thomas B.C."/>
            <person name="Morowitz M.J."/>
            <person name="Banfield J.F."/>
        </authorList>
    </citation>
    <scope>NUCLEOTIDE SEQUENCE [LARGE SCALE GENOMIC DNA]</scope>
    <source>
        <strain evidence="2">S2_003_000_R2_14</strain>
    </source>
</reference>